<keyword evidence="3" id="KW-1185">Reference proteome</keyword>
<dbReference type="EMBL" id="CP018632">
    <property type="protein sequence ID" value="ASJ70650.1"/>
    <property type="molecule type" value="Genomic_DNA"/>
</dbReference>
<organism evidence="2 3">
    <name type="scientific">Granulosicoccus antarcticus IMCC3135</name>
    <dbReference type="NCBI Taxonomy" id="1192854"/>
    <lineage>
        <taxon>Bacteria</taxon>
        <taxon>Pseudomonadati</taxon>
        <taxon>Pseudomonadota</taxon>
        <taxon>Gammaproteobacteria</taxon>
        <taxon>Chromatiales</taxon>
        <taxon>Granulosicoccaceae</taxon>
        <taxon>Granulosicoccus</taxon>
    </lineage>
</organism>
<dbReference type="Proteomes" id="UP000250079">
    <property type="component" value="Chromosome"/>
</dbReference>
<gene>
    <name evidence="2" type="ORF">IMCC3135_02685</name>
</gene>
<dbReference type="AlphaFoldDB" id="A0A2Z2NPE5"/>
<dbReference type="PROSITE" id="PS51257">
    <property type="entry name" value="PROKAR_LIPOPROTEIN"/>
    <property type="match status" value="1"/>
</dbReference>
<reference evidence="2 3" key="1">
    <citation type="submission" date="2016-12" db="EMBL/GenBank/DDBJ databases">
        <authorList>
            <person name="Song W.-J."/>
            <person name="Kurnit D.M."/>
        </authorList>
    </citation>
    <scope>NUCLEOTIDE SEQUENCE [LARGE SCALE GENOMIC DNA]</scope>
    <source>
        <strain evidence="2 3">IMCC3135</strain>
    </source>
</reference>
<sequence length="62" mass="6633">MNKGKYIPALSIIVFTMTSCATAPTVDEIVADGGIIVEFEELIGDSGVTFVGEGDAWYNYLV</sequence>
<feature type="chain" id="PRO_5016446653" evidence="1">
    <location>
        <begin position="24"/>
        <end position="62"/>
    </location>
</feature>
<accession>A0A2Z2NPE5</accession>
<protein>
    <submittedName>
        <fullName evidence="2">Uncharacterized protein</fullName>
    </submittedName>
</protein>
<proteinExistence type="predicted"/>
<feature type="signal peptide" evidence="1">
    <location>
        <begin position="1"/>
        <end position="23"/>
    </location>
</feature>
<evidence type="ECO:0000313" key="3">
    <source>
        <dbReference type="Proteomes" id="UP000250079"/>
    </source>
</evidence>
<evidence type="ECO:0000256" key="1">
    <source>
        <dbReference type="SAM" id="SignalP"/>
    </source>
</evidence>
<dbReference type="KEGG" id="gai:IMCC3135_02685"/>
<dbReference type="RefSeq" id="WP_088916171.1">
    <property type="nucleotide sequence ID" value="NZ_CP018632.1"/>
</dbReference>
<evidence type="ECO:0000313" key="2">
    <source>
        <dbReference type="EMBL" id="ASJ70650.1"/>
    </source>
</evidence>
<keyword evidence="1" id="KW-0732">Signal</keyword>
<name>A0A2Z2NPE5_9GAMM</name>